<accession>A0A151JRD1</accession>
<protein>
    <submittedName>
        <fullName evidence="1">Uncharacterized protein</fullName>
    </submittedName>
</protein>
<dbReference type="AlphaFoldDB" id="A0A151JRD1"/>
<evidence type="ECO:0000313" key="2">
    <source>
        <dbReference type="Proteomes" id="UP000078492"/>
    </source>
</evidence>
<feature type="non-terminal residue" evidence="1">
    <location>
        <position position="1"/>
    </location>
</feature>
<evidence type="ECO:0000313" key="1">
    <source>
        <dbReference type="EMBL" id="KYN29760.1"/>
    </source>
</evidence>
<reference evidence="1 2" key="1">
    <citation type="submission" date="2015-09" db="EMBL/GenBank/DDBJ databases">
        <title>Trachymyrmex cornetzi WGS genome.</title>
        <authorList>
            <person name="Nygaard S."/>
            <person name="Hu H."/>
            <person name="Boomsma J."/>
            <person name="Zhang G."/>
        </authorList>
    </citation>
    <scope>NUCLEOTIDE SEQUENCE [LARGE SCALE GENOMIC DNA]</scope>
    <source>
        <strain evidence="1">Tcor2-1</strain>
        <tissue evidence="1">Whole body</tissue>
    </source>
</reference>
<name>A0A151JRD1_9HYME</name>
<sequence length="156" mass="18854">KHHAPFIREIKMFISFGQHWSKRILANDINYHLERVVHCVTVCLWRLEKKIVRLLDKRREGRRLTPDLSVLRRTEIQQRAAVLIAGRLLADERIDAEIALLVDARRMTSWQRSDPGGGRIDLPDRRRRDGHWFVERWRRFQETAEFQRLQGRWRKV</sequence>
<dbReference type="Proteomes" id="UP000078492">
    <property type="component" value="Unassembled WGS sequence"/>
</dbReference>
<organism evidence="1 2">
    <name type="scientific">Trachymyrmex cornetzi</name>
    <dbReference type="NCBI Taxonomy" id="471704"/>
    <lineage>
        <taxon>Eukaryota</taxon>
        <taxon>Metazoa</taxon>
        <taxon>Ecdysozoa</taxon>
        <taxon>Arthropoda</taxon>
        <taxon>Hexapoda</taxon>
        <taxon>Insecta</taxon>
        <taxon>Pterygota</taxon>
        <taxon>Neoptera</taxon>
        <taxon>Endopterygota</taxon>
        <taxon>Hymenoptera</taxon>
        <taxon>Apocrita</taxon>
        <taxon>Aculeata</taxon>
        <taxon>Formicoidea</taxon>
        <taxon>Formicidae</taxon>
        <taxon>Myrmicinae</taxon>
        <taxon>Trachymyrmex</taxon>
    </lineage>
</organism>
<keyword evidence="2" id="KW-1185">Reference proteome</keyword>
<proteinExistence type="predicted"/>
<dbReference type="EMBL" id="KQ978619">
    <property type="protein sequence ID" value="KYN29760.1"/>
    <property type="molecule type" value="Genomic_DNA"/>
</dbReference>
<gene>
    <name evidence="1" type="ORF">ALC57_00765</name>
</gene>